<proteinExistence type="predicted"/>
<dbReference type="Proteomes" id="UP000016932">
    <property type="component" value="Unassembled WGS sequence"/>
</dbReference>
<feature type="transmembrane region" description="Helical" evidence="5">
    <location>
        <begin position="491"/>
        <end position="510"/>
    </location>
</feature>
<dbReference type="VEuPathDB" id="FungiDB:MYCFIDRAFT_57946"/>
<dbReference type="EMBL" id="KB446560">
    <property type="protein sequence ID" value="EME80766.1"/>
    <property type="molecule type" value="Genomic_DNA"/>
</dbReference>
<dbReference type="Gene3D" id="1.20.1740.10">
    <property type="entry name" value="Amino acid/polyamine transporter I"/>
    <property type="match status" value="1"/>
</dbReference>
<evidence type="ECO:0000256" key="3">
    <source>
        <dbReference type="ARBA" id="ARBA00022989"/>
    </source>
</evidence>
<dbReference type="HOGENOM" id="CLU_007946_12_1_1"/>
<keyword evidence="8" id="KW-1185">Reference proteome</keyword>
<dbReference type="RefSeq" id="XP_007928026.1">
    <property type="nucleotide sequence ID" value="XM_007929835.1"/>
</dbReference>
<feature type="transmembrane region" description="Helical" evidence="5">
    <location>
        <begin position="50"/>
        <end position="70"/>
    </location>
</feature>
<sequence length="586" mass="64130">MGIFDGSREKGSDVSPTASGVAQDHDFAVGLSADNADQLQRHLRNRQIQLIAIGGSIGTALFVSIGTGLYHGGAANLLLAYVCQSCVLAMVNNSVAEMTTAYPVSGGFIRHAGQWVDDALGFMVGWNFFFYEALLVPFEISAFTLVISYWSDEVTKPGPIAGIIIAVIICYAAINILAVGAFGEAEFWLSGGKVILIFSLFFFTFITMVGGNPRGDVYGFRNWTNGGAFREYITSGDLGRFEGYLGGLTSAVFTVVGPEYISIVAAEAMRPRIYIKAAFKMVYLRFGIFFIGGALAVGIVCSSRDPTLAGIVTGTVGAEGAAASPYVIAMGNLGISVFPDIVNALILTSIFSAGNTYTYCAVRNLYSLSLEGRAPKFLRHCTRKGVPIYCFCVVMIFPLLAFTAVSSSSAVATTWFASLVTGGGLINYITMCITYIRFYQAMKAQGFDRRQLPYYGYFQPYCAYFALVWMIIVTCIYGYTCYLPWDVSNFFANYTMQLFIPPLFLIWKLIHKTKWIKSSEADLVWEKPIIDAYEETFLDPPTGFWREMGQLVGLGKKVKEANRRSSVAPADVAQARANVNQQFQKA</sequence>
<evidence type="ECO:0000259" key="6">
    <source>
        <dbReference type="Pfam" id="PF00324"/>
    </source>
</evidence>
<feature type="domain" description="Amino acid permease/ SLC12A" evidence="6">
    <location>
        <begin position="48"/>
        <end position="514"/>
    </location>
</feature>
<feature type="transmembrane region" description="Helical" evidence="5">
    <location>
        <begin position="162"/>
        <end position="182"/>
    </location>
</feature>
<dbReference type="InterPro" id="IPR004841">
    <property type="entry name" value="AA-permease/SLC12A_dom"/>
</dbReference>
<organism evidence="7 8">
    <name type="scientific">Pseudocercospora fijiensis (strain CIRAD86)</name>
    <name type="common">Black leaf streak disease fungus</name>
    <name type="synonym">Mycosphaerella fijiensis</name>
    <dbReference type="NCBI Taxonomy" id="383855"/>
    <lineage>
        <taxon>Eukaryota</taxon>
        <taxon>Fungi</taxon>
        <taxon>Dikarya</taxon>
        <taxon>Ascomycota</taxon>
        <taxon>Pezizomycotina</taxon>
        <taxon>Dothideomycetes</taxon>
        <taxon>Dothideomycetidae</taxon>
        <taxon>Mycosphaerellales</taxon>
        <taxon>Mycosphaerellaceae</taxon>
        <taxon>Pseudocercospora</taxon>
    </lineage>
</organism>
<dbReference type="GO" id="GO:0015171">
    <property type="term" value="F:amino acid transmembrane transporter activity"/>
    <property type="evidence" value="ECO:0007669"/>
    <property type="project" value="TreeGrafter"/>
</dbReference>
<evidence type="ECO:0000313" key="7">
    <source>
        <dbReference type="EMBL" id="EME80766.1"/>
    </source>
</evidence>
<accession>M3A848</accession>
<feature type="transmembrane region" description="Helical" evidence="5">
    <location>
        <begin position="341"/>
        <end position="366"/>
    </location>
</feature>
<feature type="transmembrane region" description="Helical" evidence="5">
    <location>
        <begin position="282"/>
        <end position="300"/>
    </location>
</feature>
<gene>
    <name evidence="7" type="ORF">MYCFIDRAFT_57946</name>
</gene>
<evidence type="ECO:0000256" key="5">
    <source>
        <dbReference type="SAM" id="Phobius"/>
    </source>
</evidence>
<feature type="transmembrane region" description="Helical" evidence="5">
    <location>
        <begin position="412"/>
        <end position="436"/>
    </location>
</feature>
<dbReference type="Pfam" id="PF00324">
    <property type="entry name" value="AA_permease"/>
    <property type="match status" value="1"/>
</dbReference>
<dbReference type="GeneID" id="19340418"/>
<dbReference type="KEGG" id="pfj:MYCFIDRAFT_57946"/>
<protein>
    <recommendedName>
        <fullName evidence="6">Amino acid permease/ SLC12A domain-containing protein</fullName>
    </recommendedName>
</protein>
<keyword evidence="2 5" id="KW-0812">Transmembrane</keyword>
<dbReference type="OrthoDB" id="10062876at2759"/>
<dbReference type="PANTHER" id="PTHR43341:SF6">
    <property type="entry name" value="AMINO ACID TRANSPORTER (EUROFUNG)"/>
    <property type="match status" value="1"/>
</dbReference>
<dbReference type="PANTHER" id="PTHR43341">
    <property type="entry name" value="AMINO ACID PERMEASE"/>
    <property type="match status" value="1"/>
</dbReference>
<dbReference type="InterPro" id="IPR050524">
    <property type="entry name" value="APC_YAT"/>
</dbReference>
<keyword evidence="4 5" id="KW-0472">Membrane</keyword>
<feature type="transmembrane region" description="Helical" evidence="5">
    <location>
        <begin position="457"/>
        <end position="479"/>
    </location>
</feature>
<evidence type="ECO:0000256" key="2">
    <source>
        <dbReference type="ARBA" id="ARBA00022692"/>
    </source>
</evidence>
<comment type="subcellular location">
    <subcellularLocation>
        <location evidence="1">Membrane</location>
        <topology evidence="1">Multi-pass membrane protein</topology>
    </subcellularLocation>
</comment>
<feature type="transmembrane region" description="Helical" evidence="5">
    <location>
        <begin position="386"/>
        <end position="406"/>
    </location>
</feature>
<feature type="transmembrane region" description="Helical" evidence="5">
    <location>
        <begin position="194"/>
        <end position="211"/>
    </location>
</feature>
<reference evidence="7 8" key="1">
    <citation type="journal article" date="2012" name="PLoS Pathog.">
        <title>Diverse lifestyles and strategies of plant pathogenesis encoded in the genomes of eighteen Dothideomycetes fungi.</title>
        <authorList>
            <person name="Ohm R.A."/>
            <person name="Feau N."/>
            <person name="Henrissat B."/>
            <person name="Schoch C.L."/>
            <person name="Horwitz B.A."/>
            <person name="Barry K.W."/>
            <person name="Condon B.J."/>
            <person name="Copeland A.C."/>
            <person name="Dhillon B."/>
            <person name="Glaser F."/>
            <person name="Hesse C.N."/>
            <person name="Kosti I."/>
            <person name="LaButti K."/>
            <person name="Lindquist E.A."/>
            <person name="Lucas S."/>
            <person name="Salamov A.A."/>
            <person name="Bradshaw R.E."/>
            <person name="Ciuffetti L."/>
            <person name="Hamelin R.C."/>
            <person name="Kema G.H.J."/>
            <person name="Lawrence C."/>
            <person name="Scott J.A."/>
            <person name="Spatafora J.W."/>
            <person name="Turgeon B.G."/>
            <person name="de Wit P.J.G.M."/>
            <person name="Zhong S."/>
            <person name="Goodwin S.B."/>
            <person name="Grigoriev I.V."/>
        </authorList>
    </citation>
    <scope>NUCLEOTIDE SEQUENCE [LARGE SCALE GENOMIC DNA]</scope>
    <source>
        <strain evidence="7 8">CIRAD86</strain>
    </source>
</reference>
<dbReference type="AlphaFoldDB" id="M3A848"/>
<dbReference type="GO" id="GO:0016020">
    <property type="term" value="C:membrane"/>
    <property type="evidence" value="ECO:0007669"/>
    <property type="project" value="UniProtKB-SubCell"/>
</dbReference>
<keyword evidence="3 5" id="KW-1133">Transmembrane helix</keyword>
<dbReference type="eggNOG" id="KOG1286">
    <property type="taxonomic scope" value="Eukaryota"/>
</dbReference>
<feature type="transmembrane region" description="Helical" evidence="5">
    <location>
        <begin position="128"/>
        <end position="150"/>
    </location>
</feature>
<evidence type="ECO:0000313" key="8">
    <source>
        <dbReference type="Proteomes" id="UP000016932"/>
    </source>
</evidence>
<evidence type="ECO:0000256" key="4">
    <source>
        <dbReference type="ARBA" id="ARBA00023136"/>
    </source>
</evidence>
<evidence type="ECO:0000256" key="1">
    <source>
        <dbReference type="ARBA" id="ARBA00004141"/>
    </source>
</evidence>
<name>M3A848_PSEFD</name>
<dbReference type="PIRSF" id="PIRSF006060">
    <property type="entry name" value="AA_transporter"/>
    <property type="match status" value="1"/>
</dbReference>